<evidence type="ECO:0000259" key="2">
    <source>
        <dbReference type="SMART" id="SM00331"/>
    </source>
</evidence>
<comment type="caution">
    <text evidence="4">The sequence shown here is derived from an EMBL/GenBank/DDBJ whole genome shotgun (WGS) entry which is preliminary data.</text>
</comment>
<dbReference type="Gene3D" id="3.60.40.10">
    <property type="entry name" value="PPM-type phosphatase domain"/>
    <property type="match status" value="1"/>
</dbReference>
<evidence type="ECO:0000256" key="1">
    <source>
        <dbReference type="ARBA" id="ARBA00022801"/>
    </source>
</evidence>
<name>A0A6A7K5Y2_9FIRM</name>
<organism evidence="4 5">
    <name type="scientific">Alkalibaculum sporogenes</name>
    <dbReference type="NCBI Taxonomy" id="2655001"/>
    <lineage>
        <taxon>Bacteria</taxon>
        <taxon>Bacillati</taxon>
        <taxon>Bacillota</taxon>
        <taxon>Clostridia</taxon>
        <taxon>Eubacteriales</taxon>
        <taxon>Eubacteriaceae</taxon>
        <taxon>Alkalibaculum</taxon>
    </lineage>
</organism>
<keyword evidence="1" id="KW-0378">Hydrolase</keyword>
<dbReference type="RefSeq" id="WP_152801737.1">
    <property type="nucleotide sequence ID" value="NZ_WHNX01000004.1"/>
</dbReference>
<sequence>MSETYLKHFKDAIAYQLNELNQQIPLSIKDISYPIRADLGQNIDLVYMRVFRIALRDAYGSKLSNSLLYEAGKSMAINHFKVDSVQQLVDYLDNLLIGKIKIVYQDESKIILEEDECAVCSGFPNIGESLCSFESGFIAGGLSSILKKDVKVTETKCWGLGDEICRFEAEIRTVDSKQDESVDTFDLIASLASKASTVIEVNKELNYKNEIFNKQLEFAQNIQKKIIPHKDTFDSNYYKFYSYLKPFRKVGGDFYDFFKLEHEKMGIAIADMAGHGIDAAMITSMVKLILKHCSKRKGLLQNPSKVMEYVENDILEVIPDNFFSMIYMVLDPIHNSISYSNAGHPSAILYRKNKNIIQLLHPNLPLVGLSKFVEDYSFIQQSVLYENGDQLFLYTDGVPETRNTKGQFYNTNTMLDIIRDSRDFTVDEVCIRIINSLNEHRSDKDEDDDVCLIGIQL</sequence>
<proteinExistence type="predicted"/>
<dbReference type="GO" id="GO:0016791">
    <property type="term" value="F:phosphatase activity"/>
    <property type="evidence" value="ECO:0007669"/>
    <property type="project" value="TreeGrafter"/>
</dbReference>
<evidence type="ECO:0000259" key="3">
    <source>
        <dbReference type="SMART" id="SM00989"/>
    </source>
</evidence>
<dbReference type="InterPro" id="IPR004096">
    <property type="entry name" value="V4R"/>
</dbReference>
<dbReference type="InterPro" id="IPR052016">
    <property type="entry name" value="Bact_Sigma-Reg"/>
</dbReference>
<dbReference type="SUPFAM" id="SSF81606">
    <property type="entry name" value="PP2C-like"/>
    <property type="match status" value="1"/>
</dbReference>
<dbReference type="SMART" id="SM00331">
    <property type="entry name" value="PP2C_SIG"/>
    <property type="match status" value="1"/>
</dbReference>
<dbReference type="InterPro" id="IPR024096">
    <property type="entry name" value="NO_sig/Golgi_transp_ligand-bd"/>
</dbReference>
<dbReference type="PANTHER" id="PTHR43156">
    <property type="entry name" value="STAGE II SPORULATION PROTEIN E-RELATED"/>
    <property type="match status" value="1"/>
</dbReference>
<dbReference type="Gene3D" id="3.30.1380.20">
    <property type="entry name" value="Trafficking protein particle complex subunit 3"/>
    <property type="match status" value="1"/>
</dbReference>
<dbReference type="Proteomes" id="UP000440004">
    <property type="component" value="Unassembled WGS sequence"/>
</dbReference>
<gene>
    <name evidence="4" type="ORF">GC105_03465</name>
</gene>
<dbReference type="EMBL" id="WHNX01000004">
    <property type="protein sequence ID" value="MPW24848.1"/>
    <property type="molecule type" value="Genomic_DNA"/>
</dbReference>
<dbReference type="PANTHER" id="PTHR43156:SF2">
    <property type="entry name" value="STAGE II SPORULATION PROTEIN E"/>
    <property type="match status" value="1"/>
</dbReference>
<accession>A0A6A7K5Y2</accession>
<dbReference type="SUPFAM" id="SSF111126">
    <property type="entry name" value="Ligand-binding domain in the NO signalling and Golgi transport"/>
    <property type="match status" value="1"/>
</dbReference>
<dbReference type="AlphaFoldDB" id="A0A6A7K5Y2"/>
<feature type="domain" description="PPM-type phosphatase" evidence="2">
    <location>
        <begin position="235"/>
        <end position="457"/>
    </location>
</feature>
<protein>
    <submittedName>
        <fullName evidence="4">SpoIIE family protein phosphatase</fullName>
    </submittedName>
</protein>
<dbReference type="SMART" id="SM00989">
    <property type="entry name" value="V4R"/>
    <property type="match status" value="1"/>
</dbReference>
<reference evidence="4 5" key="1">
    <citation type="submission" date="2019-10" db="EMBL/GenBank/DDBJ databases">
        <title>Alkalibaculum tamaniensis sp.nov., a new alkaliphilic acetogen, isolated on methoxylated aromatics from a mud volcano.</title>
        <authorList>
            <person name="Khomyakova M.A."/>
            <person name="Merkel A.Y."/>
            <person name="Bonch-Osmolovskaya E.A."/>
            <person name="Slobodkin A.I."/>
        </authorList>
    </citation>
    <scope>NUCLEOTIDE SEQUENCE [LARGE SCALE GENOMIC DNA]</scope>
    <source>
        <strain evidence="4 5">M08DMB</strain>
    </source>
</reference>
<dbReference type="Pfam" id="PF07228">
    <property type="entry name" value="SpoIIE"/>
    <property type="match status" value="1"/>
</dbReference>
<keyword evidence="5" id="KW-1185">Reference proteome</keyword>
<dbReference type="Pfam" id="PF02830">
    <property type="entry name" value="V4R"/>
    <property type="match status" value="1"/>
</dbReference>
<evidence type="ECO:0000313" key="4">
    <source>
        <dbReference type="EMBL" id="MPW24848.1"/>
    </source>
</evidence>
<dbReference type="InterPro" id="IPR001932">
    <property type="entry name" value="PPM-type_phosphatase-like_dom"/>
</dbReference>
<feature type="domain" description="4-vinyl reductase 4VR" evidence="3">
    <location>
        <begin position="109"/>
        <end position="171"/>
    </location>
</feature>
<dbReference type="InterPro" id="IPR036457">
    <property type="entry name" value="PPM-type-like_dom_sf"/>
</dbReference>
<evidence type="ECO:0000313" key="5">
    <source>
        <dbReference type="Proteomes" id="UP000440004"/>
    </source>
</evidence>